<evidence type="ECO:0000313" key="2">
    <source>
        <dbReference type="Proteomes" id="UP000263642"/>
    </source>
</evidence>
<dbReference type="PROSITE" id="PS51257">
    <property type="entry name" value="PROKAR_LIPOPROTEIN"/>
    <property type="match status" value="1"/>
</dbReference>
<organism evidence="1 2">
    <name type="scientific">Gimesia maris</name>
    <dbReference type="NCBI Taxonomy" id="122"/>
    <lineage>
        <taxon>Bacteria</taxon>
        <taxon>Pseudomonadati</taxon>
        <taxon>Planctomycetota</taxon>
        <taxon>Planctomycetia</taxon>
        <taxon>Planctomycetales</taxon>
        <taxon>Planctomycetaceae</taxon>
        <taxon>Gimesia</taxon>
    </lineage>
</organism>
<sequence>MKLFVIVMSGGFLCGVLFGCSNSNQPSIVPVSGQVMVNSKPASNTIITFADTEKGFAAIATIAADGSYQIKSQYGNGVPPGEYLVSVSPPSTRNELDQTIPLPPGTAKIPQKYHAPQTSKLKAEVKAGETTYDFNLD</sequence>
<dbReference type="Proteomes" id="UP000263642">
    <property type="component" value="Unassembled WGS sequence"/>
</dbReference>
<gene>
    <name evidence="1" type="ORF">DIT97_15675</name>
</gene>
<name>A0A3D3R6L5_9PLAN</name>
<evidence type="ECO:0000313" key="1">
    <source>
        <dbReference type="EMBL" id="HCO24399.1"/>
    </source>
</evidence>
<comment type="caution">
    <text evidence="1">The sequence shown here is derived from an EMBL/GenBank/DDBJ whole genome shotgun (WGS) entry which is preliminary data.</text>
</comment>
<evidence type="ECO:0008006" key="3">
    <source>
        <dbReference type="Google" id="ProtNLM"/>
    </source>
</evidence>
<dbReference type="EMBL" id="DQAY01000093">
    <property type="protein sequence ID" value="HCO24399.1"/>
    <property type="molecule type" value="Genomic_DNA"/>
</dbReference>
<dbReference type="AlphaFoldDB" id="A0A3D3R6L5"/>
<accession>A0A3D3R6L5</accession>
<reference evidence="1 2" key="1">
    <citation type="journal article" date="2018" name="Nat. Biotechnol.">
        <title>A standardized bacterial taxonomy based on genome phylogeny substantially revises the tree of life.</title>
        <authorList>
            <person name="Parks D.H."/>
            <person name="Chuvochina M."/>
            <person name="Waite D.W."/>
            <person name="Rinke C."/>
            <person name="Skarshewski A."/>
            <person name="Chaumeil P.A."/>
            <person name="Hugenholtz P."/>
        </authorList>
    </citation>
    <scope>NUCLEOTIDE SEQUENCE [LARGE SCALE GENOMIC DNA]</scope>
    <source>
        <strain evidence="1">UBA9375</strain>
    </source>
</reference>
<proteinExistence type="predicted"/>
<protein>
    <recommendedName>
        <fullName evidence="3">Carboxypeptidase regulatory-like domain-containing protein</fullName>
    </recommendedName>
</protein>